<keyword evidence="1" id="KW-1133">Transmembrane helix</keyword>
<keyword evidence="1" id="KW-0472">Membrane</keyword>
<dbReference type="Proteomes" id="UP001138751">
    <property type="component" value="Unassembled WGS sequence"/>
</dbReference>
<sequence>MPSDPATPSPHADAPQARPAELRGLVDNAAADKLCGWAWNTAAPEERVAIELRLGSESVSRTVADFARADLAKAGIGDGSHAFEIPLRPEWVERRADLSVVARAADGTEVALPIRVPRPAGERAESGLQRAIESLAAGQRLLLEEMRAIAARVPEAGERETLDALTLGQRDLGERLETLTLWLTRMDERLATIPAVPARAAGRRRGGWTAALALLLAAIGIGALVIAHGLRAG</sequence>
<name>A0A9X9WZ26_9PROT</name>
<dbReference type="AlphaFoldDB" id="A0A9X9WZ26"/>
<keyword evidence="1" id="KW-0812">Transmembrane</keyword>
<organism evidence="2 3">
    <name type="scientific">Neoroseomonas soli</name>
    <dbReference type="NCBI Taxonomy" id="1081025"/>
    <lineage>
        <taxon>Bacteria</taxon>
        <taxon>Pseudomonadati</taxon>
        <taxon>Pseudomonadota</taxon>
        <taxon>Alphaproteobacteria</taxon>
        <taxon>Acetobacterales</taxon>
        <taxon>Acetobacteraceae</taxon>
        <taxon>Neoroseomonas</taxon>
    </lineage>
</organism>
<protein>
    <submittedName>
        <fullName evidence="2">Uncharacterized protein</fullName>
    </submittedName>
</protein>
<keyword evidence="3" id="KW-1185">Reference proteome</keyword>
<gene>
    <name evidence="2" type="ORF">GXW76_14580</name>
</gene>
<evidence type="ECO:0000313" key="2">
    <source>
        <dbReference type="EMBL" id="MBR0672405.1"/>
    </source>
</evidence>
<feature type="transmembrane region" description="Helical" evidence="1">
    <location>
        <begin position="208"/>
        <end position="230"/>
    </location>
</feature>
<dbReference type="RefSeq" id="WP_211862826.1">
    <property type="nucleotide sequence ID" value="NZ_JAAEDM010000040.1"/>
</dbReference>
<dbReference type="EMBL" id="JAAEDM010000040">
    <property type="protein sequence ID" value="MBR0672405.1"/>
    <property type="molecule type" value="Genomic_DNA"/>
</dbReference>
<accession>A0A9X9WZ26</accession>
<proteinExistence type="predicted"/>
<reference evidence="2" key="1">
    <citation type="submission" date="2020-01" db="EMBL/GenBank/DDBJ databases">
        <authorList>
            <person name="Rat A."/>
        </authorList>
    </citation>
    <scope>NUCLEOTIDE SEQUENCE</scope>
    <source>
        <strain evidence="2">LMG 31231</strain>
    </source>
</reference>
<comment type="caution">
    <text evidence="2">The sequence shown here is derived from an EMBL/GenBank/DDBJ whole genome shotgun (WGS) entry which is preliminary data.</text>
</comment>
<reference evidence="2" key="2">
    <citation type="journal article" date="2021" name="Syst. Appl. Microbiol.">
        <title>Roseomonas hellenica sp. nov., isolated from roots of wild-growing Alkanna tinctoria.</title>
        <authorList>
            <person name="Rat A."/>
            <person name="Naranjo H.D."/>
            <person name="Lebbe L."/>
            <person name="Cnockaert M."/>
            <person name="Krigas N."/>
            <person name="Grigoriadou K."/>
            <person name="Maloupa E."/>
            <person name="Willems A."/>
        </authorList>
    </citation>
    <scope>NUCLEOTIDE SEQUENCE</scope>
    <source>
        <strain evidence="2">LMG 31231</strain>
    </source>
</reference>
<evidence type="ECO:0000256" key="1">
    <source>
        <dbReference type="SAM" id="Phobius"/>
    </source>
</evidence>
<evidence type="ECO:0000313" key="3">
    <source>
        <dbReference type="Proteomes" id="UP001138751"/>
    </source>
</evidence>